<organism evidence="2 3">
    <name type="scientific">Candidatus Taylorbacteria bacterium RIFCSPHIGHO2_02_FULL_45_35</name>
    <dbReference type="NCBI Taxonomy" id="1802311"/>
    <lineage>
        <taxon>Bacteria</taxon>
        <taxon>Candidatus Tayloriibacteriota</taxon>
    </lineage>
</organism>
<reference evidence="2 3" key="1">
    <citation type="journal article" date="2016" name="Nat. Commun.">
        <title>Thousands of microbial genomes shed light on interconnected biogeochemical processes in an aquifer system.</title>
        <authorList>
            <person name="Anantharaman K."/>
            <person name="Brown C.T."/>
            <person name="Hug L.A."/>
            <person name="Sharon I."/>
            <person name="Castelle C.J."/>
            <person name="Probst A.J."/>
            <person name="Thomas B.C."/>
            <person name="Singh A."/>
            <person name="Wilkins M.J."/>
            <person name="Karaoz U."/>
            <person name="Brodie E.L."/>
            <person name="Williams K.H."/>
            <person name="Hubbard S.S."/>
            <person name="Banfield J.F."/>
        </authorList>
    </citation>
    <scope>NUCLEOTIDE SEQUENCE [LARGE SCALE GENOMIC DNA]</scope>
</reference>
<gene>
    <name evidence="2" type="ORF">A3D56_00195</name>
</gene>
<sequence>MKSEEWFKEMHAVVEGEKTAEEVVRKEKDNLKPKIKTKQEIPLDHRREWERKQEEVSEKRGEKGNY</sequence>
<comment type="caution">
    <text evidence="2">The sequence shown here is derived from an EMBL/GenBank/DDBJ whole genome shotgun (WGS) entry which is preliminary data.</text>
</comment>
<feature type="region of interest" description="Disordered" evidence="1">
    <location>
        <begin position="18"/>
        <end position="66"/>
    </location>
</feature>
<dbReference type="AlphaFoldDB" id="A0A1G2MWC3"/>
<protein>
    <submittedName>
        <fullName evidence="2">Uncharacterized protein</fullName>
    </submittedName>
</protein>
<evidence type="ECO:0000313" key="3">
    <source>
        <dbReference type="Proteomes" id="UP000177943"/>
    </source>
</evidence>
<evidence type="ECO:0000313" key="2">
    <source>
        <dbReference type="EMBL" id="OHA28084.1"/>
    </source>
</evidence>
<dbReference type="Proteomes" id="UP000177943">
    <property type="component" value="Unassembled WGS sequence"/>
</dbReference>
<dbReference type="EMBL" id="MHRP01000001">
    <property type="protein sequence ID" value="OHA28084.1"/>
    <property type="molecule type" value="Genomic_DNA"/>
</dbReference>
<name>A0A1G2MWC3_9BACT</name>
<evidence type="ECO:0000256" key="1">
    <source>
        <dbReference type="SAM" id="MobiDB-lite"/>
    </source>
</evidence>
<proteinExistence type="predicted"/>
<accession>A0A1G2MWC3</accession>